<dbReference type="CDD" id="cd07023">
    <property type="entry name" value="S49_Sppa_N_C"/>
    <property type="match status" value="1"/>
</dbReference>
<accession>A0A6V8LRS2</accession>
<comment type="similarity">
    <text evidence="1">Belongs to the peptidase S49 family.</text>
</comment>
<evidence type="ECO:0000256" key="2">
    <source>
        <dbReference type="ARBA" id="ARBA00022670"/>
    </source>
</evidence>
<protein>
    <submittedName>
        <fullName evidence="6">Signal peptide peptidase SppA</fullName>
        <ecNumber evidence="6">3.4.21.-</ecNumber>
    </submittedName>
</protein>
<reference evidence="6 7" key="1">
    <citation type="submission" date="2020-04" db="EMBL/GenBank/DDBJ databases">
        <authorList>
            <consortium name="Desulfovibrio sp. FSS-1 genome sequencing consortium"/>
            <person name="Shimoshige H."/>
            <person name="Kobayashi H."/>
            <person name="Maekawa T."/>
        </authorList>
    </citation>
    <scope>NUCLEOTIDE SEQUENCE [LARGE SCALE GENOMIC DNA]</scope>
    <source>
        <strain evidence="6 7">SIID29052-01</strain>
    </source>
</reference>
<proteinExistence type="inferred from homology"/>
<dbReference type="Proteomes" id="UP000494245">
    <property type="component" value="Unassembled WGS sequence"/>
</dbReference>
<dbReference type="EMBL" id="BLTE01000001">
    <property type="protein sequence ID" value="GFK92486.1"/>
    <property type="molecule type" value="Genomic_DNA"/>
</dbReference>
<dbReference type="InterPro" id="IPR029045">
    <property type="entry name" value="ClpP/crotonase-like_dom_sf"/>
</dbReference>
<comment type="caution">
    <text evidence="6">The sequence shown here is derived from an EMBL/GenBank/DDBJ whole genome shotgun (WGS) entry which is preliminary data.</text>
</comment>
<evidence type="ECO:0000313" key="7">
    <source>
        <dbReference type="Proteomes" id="UP000494245"/>
    </source>
</evidence>
<keyword evidence="4" id="KW-0720">Serine protease</keyword>
<reference evidence="6 7" key="2">
    <citation type="submission" date="2020-05" db="EMBL/GenBank/DDBJ databases">
        <title>Draft genome sequence of Desulfovibrio sp. strainFSS-1.</title>
        <authorList>
            <person name="Shimoshige H."/>
            <person name="Kobayashi H."/>
            <person name="Maekawa T."/>
        </authorList>
    </citation>
    <scope>NUCLEOTIDE SEQUENCE [LARGE SCALE GENOMIC DNA]</scope>
    <source>
        <strain evidence="6 7">SIID29052-01</strain>
    </source>
</reference>
<dbReference type="AlphaFoldDB" id="A0A6V8LRS2"/>
<name>A0A6V8LRS2_9BACT</name>
<gene>
    <name evidence="6" type="primary">sppA_1</name>
    <name evidence="6" type="ORF">NNJEOMEG_00311</name>
</gene>
<feature type="domain" description="Peptidase S49" evidence="5">
    <location>
        <begin position="123"/>
        <end position="271"/>
    </location>
</feature>
<dbReference type="Gene3D" id="3.90.226.10">
    <property type="entry name" value="2-enoyl-CoA Hydratase, Chain A, domain 1"/>
    <property type="match status" value="1"/>
</dbReference>
<keyword evidence="2" id="KW-0645">Protease</keyword>
<evidence type="ECO:0000256" key="3">
    <source>
        <dbReference type="ARBA" id="ARBA00022801"/>
    </source>
</evidence>
<evidence type="ECO:0000256" key="1">
    <source>
        <dbReference type="ARBA" id="ARBA00008683"/>
    </source>
</evidence>
<dbReference type="EC" id="3.4.21.-" evidence="6"/>
<keyword evidence="7" id="KW-1185">Reference proteome</keyword>
<evidence type="ECO:0000313" key="6">
    <source>
        <dbReference type="EMBL" id="GFK92486.1"/>
    </source>
</evidence>
<evidence type="ECO:0000256" key="4">
    <source>
        <dbReference type="ARBA" id="ARBA00022825"/>
    </source>
</evidence>
<organism evidence="6 7">
    <name type="scientific">Fundidesulfovibrio magnetotacticus</name>
    <dbReference type="NCBI Taxonomy" id="2730080"/>
    <lineage>
        <taxon>Bacteria</taxon>
        <taxon>Pseudomonadati</taxon>
        <taxon>Thermodesulfobacteriota</taxon>
        <taxon>Desulfovibrionia</taxon>
        <taxon>Desulfovibrionales</taxon>
        <taxon>Desulfovibrionaceae</taxon>
        <taxon>Fundidesulfovibrio</taxon>
    </lineage>
</organism>
<dbReference type="PANTHER" id="PTHR42987">
    <property type="entry name" value="PEPTIDASE S49"/>
    <property type="match status" value="1"/>
</dbReference>
<dbReference type="GO" id="GO:0006508">
    <property type="term" value="P:proteolysis"/>
    <property type="evidence" value="ECO:0007669"/>
    <property type="project" value="UniProtKB-KW"/>
</dbReference>
<dbReference type="RefSeq" id="WP_173080606.1">
    <property type="nucleotide sequence ID" value="NZ_BLTE01000001.1"/>
</dbReference>
<dbReference type="InterPro" id="IPR047272">
    <property type="entry name" value="S49_SppA_C"/>
</dbReference>
<dbReference type="Gene3D" id="6.20.330.10">
    <property type="match status" value="1"/>
</dbReference>
<dbReference type="PANTHER" id="PTHR42987:SF6">
    <property type="entry name" value="PROTEINASE IV"/>
    <property type="match status" value="1"/>
</dbReference>
<dbReference type="SUPFAM" id="SSF52096">
    <property type="entry name" value="ClpP/crotonase"/>
    <property type="match status" value="1"/>
</dbReference>
<sequence>MQDPVRALSRVLILSLALALCGCSPRFSLMGQAGQDPLKQYDLEGKGRGKVLALWVTGFIGAGSRQGLLGSRPGALQEAAAVLRKAREDREIKALVLFVDSPGGTVAGSDLLLGEIEAFKAATGAKVVAQALTVCASGGYYAALGADEIQALPSSLVGSVGTVFITPKLAGLMGKIGVEAEVAKSGDLKDMGSPFRPSTEEERRLAAELTEQLNRGFLALLDARRSLAPAARAEVARAGVYSGSRALELGLVDRLGHPADAVARARTLAGLPPDARLVAYRRQKVHDDTLYNTATADYGADAPRSLVPDLSSMGLPLEAGCYYLWPQALPGGGR</sequence>
<dbReference type="InterPro" id="IPR002142">
    <property type="entry name" value="Peptidase_S49"/>
</dbReference>
<evidence type="ECO:0000259" key="5">
    <source>
        <dbReference type="Pfam" id="PF01343"/>
    </source>
</evidence>
<dbReference type="PROSITE" id="PS51257">
    <property type="entry name" value="PROKAR_LIPOPROTEIN"/>
    <property type="match status" value="1"/>
</dbReference>
<keyword evidence="3 6" id="KW-0378">Hydrolase</keyword>
<dbReference type="GO" id="GO:0008236">
    <property type="term" value="F:serine-type peptidase activity"/>
    <property type="evidence" value="ECO:0007669"/>
    <property type="project" value="UniProtKB-KW"/>
</dbReference>
<dbReference type="Pfam" id="PF01343">
    <property type="entry name" value="Peptidase_S49"/>
    <property type="match status" value="1"/>
</dbReference>